<gene>
    <name evidence="1" type="ORF">FOF46_04990</name>
</gene>
<organism evidence="1 2">
    <name type="scientific">Aquimarina algiphila</name>
    <dbReference type="NCBI Taxonomy" id="2047982"/>
    <lineage>
        <taxon>Bacteria</taxon>
        <taxon>Pseudomonadati</taxon>
        <taxon>Bacteroidota</taxon>
        <taxon>Flavobacteriia</taxon>
        <taxon>Flavobacteriales</taxon>
        <taxon>Flavobacteriaceae</taxon>
        <taxon>Aquimarina</taxon>
    </lineage>
</organism>
<protein>
    <submittedName>
        <fullName evidence="1">Uncharacterized protein</fullName>
    </submittedName>
</protein>
<dbReference type="EMBL" id="VLNR01000007">
    <property type="protein sequence ID" value="TSE10393.1"/>
    <property type="molecule type" value="Genomic_DNA"/>
</dbReference>
<dbReference type="OrthoDB" id="1162769at2"/>
<proteinExistence type="predicted"/>
<evidence type="ECO:0000313" key="2">
    <source>
        <dbReference type="Proteomes" id="UP000318833"/>
    </source>
</evidence>
<name>A0A554VPJ8_9FLAO</name>
<comment type="caution">
    <text evidence="1">The sequence shown here is derived from an EMBL/GenBank/DDBJ whole genome shotgun (WGS) entry which is preliminary data.</text>
</comment>
<keyword evidence="2" id="KW-1185">Reference proteome</keyword>
<evidence type="ECO:0000313" key="1">
    <source>
        <dbReference type="EMBL" id="TSE10393.1"/>
    </source>
</evidence>
<dbReference type="RefSeq" id="WP_143915682.1">
    <property type="nucleotide sequence ID" value="NZ_CANLFO010000006.1"/>
</dbReference>
<dbReference type="Proteomes" id="UP000318833">
    <property type="component" value="Unassembled WGS sequence"/>
</dbReference>
<dbReference type="AlphaFoldDB" id="A0A554VPJ8"/>
<sequence length="122" mass="13793">MYILDPLFKNSTGSAFSIKNPDITGEVKEKIQLQIGDIAIYMDIIEIKAFLTVIRSAKKGCQCKDCNCKAPYKTIKCNTPHAEINFKLTPEILDGLEELVLGILFYGEYDNILKDNSIKNMR</sequence>
<reference evidence="1 2" key="1">
    <citation type="submission" date="2019-07" db="EMBL/GenBank/DDBJ databases">
        <title>The draft genome sequence of Aquimarina algiphila M91.</title>
        <authorList>
            <person name="Meng X."/>
        </authorList>
    </citation>
    <scope>NUCLEOTIDE SEQUENCE [LARGE SCALE GENOMIC DNA]</scope>
    <source>
        <strain evidence="1 2">M91</strain>
    </source>
</reference>
<accession>A0A554VPJ8</accession>